<dbReference type="Pfam" id="PF12802">
    <property type="entry name" value="MarR_2"/>
    <property type="match status" value="1"/>
</dbReference>
<dbReference type="SUPFAM" id="SSF46785">
    <property type="entry name" value="Winged helix' DNA-binding domain"/>
    <property type="match status" value="1"/>
</dbReference>
<dbReference type="SMART" id="SM00347">
    <property type="entry name" value="HTH_MARR"/>
    <property type="match status" value="1"/>
</dbReference>
<dbReference type="AlphaFoldDB" id="A0AAP2RHI8"/>
<keyword evidence="3" id="KW-0804">Transcription</keyword>
<dbReference type="PROSITE" id="PS50995">
    <property type="entry name" value="HTH_MARR_2"/>
    <property type="match status" value="1"/>
</dbReference>
<evidence type="ECO:0000256" key="2">
    <source>
        <dbReference type="ARBA" id="ARBA00023125"/>
    </source>
</evidence>
<protein>
    <submittedName>
        <fullName evidence="5">MarR family transcriptional regulator</fullName>
    </submittedName>
</protein>
<dbReference type="InterPro" id="IPR036390">
    <property type="entry name" value="WH_DNA-bd_sf"/>
</dbReference>
<dbReference type="InterPro" id="IPR000835">
    <property type="entry name" value="HTH_MarR-typ"/>
</dbReference>
<name>A0AAP2RHI8_9FIRM</name>
<sequence length="135" mass="15561">MIKLYELCLKDVCEAYHLTQIEVNIISFLHNNPGKDTAGDISEIRMLPKGNVSQGVEALIQKSLLYRTPDKKDRRYIHLSLTSEASPLIKELEKARGRFLEQIFAGFSPEECRQYMILNERIINNTIIGLERKQP</sequence>
<dbReference type="InterPro" id="IPR023187">
    <property type="entry name" value="Tscrpt_reg_MarR-type_CS"/>
</dbReference>
<dbReference type="PROSITE" id="PS01117">
    <property type="entry name" value="HTH_MARR_1"/>
    <property type="match status" value="1"/>
</dbReference>
<organism evidence="5 6">
    <name type="scientific">Lientehia hominis</name>
    <dbReference type="NCBI Taxonomy" id="2897778"/>
    <lineage>
        <taxon>Bacteria</taxon>
        <taxon>Bacillati</taxon>
        <taxon>Bacillota</taxon>
        <taxon>Clostridia</taxon>
        <taxon>Lachnospirales</taxon>
        <taxon>Lachnospiraceae</taxon>
        <taxon>Lientehia</taxon>
    </lineage>
</organism>
<keyword evidence="6" id="KW-1185">Reference proteome</keyword>
<keyword evidence="1" id="KW-0805">Transcription regulation</keyword>
<dbReference type="InterPro" id="IPR036388">
    <property type="entry name" value="WH-like_DNA-bd_sf"/>
</dbReference>
<evidence type="ECO:0000313" key="5">
    <source>
        <dbReference type="EMBL" id="MCD2492344.1"/>
    </source>
</evidence>
<keyword evidence="2" id="KW-0238">DNA-binding</keyword>
<dbReference type="Gene3D" id="1.10.10.10">
    <property type="entry name" value="Winged helix-like DNA-binding domain superfamily/Winged helix DNA-binding domain"/>
    <property type="match status" value="1"/>
</dbReference>
<dbReference type="PANTHER" id="PTHR42756:SF1">
    <property type="entry name" value="TRANSCRIPTIONAL REPRESSOR OF EMRAB OPERON"/>
    <property type="match status" value="1"/>
</dbReference>
<gene>
    <name evidence="5" type="ORF">LQE92_06825</name>
</gene>
<dbReference type="Proteomes" id="UP001299265">
    <property type="component" value="Unassembled WGS sequence"/>
</dbReference>
<dbReference type="RefSeq" id="WP_231062252.1">
    <property type="nucleotide sequence ID" value="NZ_JAJNOR010000004.1"/>
</dbReference>
<evidence type="ECO:0000313" key="6">
    <source>
        <dbReference type="Proteomes" id="UP001299265"/>
    </source>
</evidence>
<evidence type="ECO:0000256" key="3">
    <source>
        <dbReference type="ARBA" id="ARBA00023163"/>
    </source>
</evidence>
<dbReference type="EMBL" id="JAJNOR010000004">
    <property type="protein sequence ID" value="MCD2492344.1"/>
    <property type="molecule type" value="Genomic_DNA"/>
</dbReference>
<reference evidence="5 6" key="1">
    <citation type="submission" date="2021-11" db="EMBL/GenBank/DDBJ databases">
        <title>Lacrimispora sp. nov. NSJ-141 isolated from human feces.</title>
        <authorList>
            <person name="Abdugheni R."/>
        </authorList>
    </citation>
    <scope>NUCLEOTIDE SEQUENCE [LARGE SCALE GENOMIC DNA]</scope>
    <source>
        <strain evidence="5 6">NSJ-141</strain>
    </source>
</reference>
<dbReference type="PRINTS" id="PR00598">
    <property type="entry name" value="HTHMARR"/>
</dbReference>
<proteinExistence type="predicted"/>
<dbReference type="GO" id="GO:0003700">
    <property type="term" value="F:DNA-binding transcription factor activity"/>
    <property type="evidence" value="ECO:0007669"/>
    <property type="project" value="InterPro"/>
</dbReference>
<dbReference type="PANTHER" id="PTHR42756">
    <property type="entry name" value="TRANSCRIPTIONAL REGULATOR, MARR"/>
    <property type="match status" value="1"/>
</dbReference>
<dbReference type="GO" id="GO:0003677">
    <property type="term" value="F:DNA binding"/>
    <property type="evidence" value="ECO:0007669"/>
    <property type="project" value="UniProtKB-KW"/>
</dbReference>
<accession>A0AAP2RHI8</accession>
<evidence type="ECO:0000256" key="1">
    <source>
        <dbReference type="ARBA" id="ARBA00023015"/>
    </source>
</evidence>
<feature type="domain" description="HTH marR-type" evidence="4">
    <location>
        <begin position="1"/>
        <end position="124"/>
    </location>
</feature>
<comment type="caution">
    <text evidence="5">The sequence shown here is derived from an EMBL/GenBank/DDBJ whole genome shotgun (WGS) entry which is preliminary data.</text>
</comment>
<evidence type="ECO:0000259" key="4">
    <source>
        <dbReference type="PROSITE" id="PS50995"/>
    </source>
</evidence>